<feature type="transmembrane region" description="Helical" evidence="7">
    <location>
        <begin position="673"/>
        <end position="693"/>
    </location>
</feature>
<feature type="transmembrane region" description="Helical" evidence="7">
    <location>
        <begin position="546"/>
        <end position="570"/>
    </location>
</feature>
<protein>
    <submittedName>
        <fullName evidence="9">DUF895 domain membrane protein</fullName>
    </submittedName>
</protein>
<dbReference type="Gene3D" id="1.20.1250.20">
    <property type="entry name" value="MFS general substrate transporter like domains"/>
    <property type="match status" value="1"/>
</dbReference>
<keyword evidence="4 7" id="KW-0472">Membrane</keyword>
<dbReference type="EMBL" id="SNSC02000003">
    <property type="protein sequence ID" value="TID25963.1"/>
    <property type="molecule type" value="Genomic_DNA"/>
</dbReference>
<name>A0A4Z1P9U9_9PEZI</name>
<evidence type="ECO:0000313" key="9">
    <source>
        <dbReference type="EMBL" id="TID25963.1"/>
    </source>
</evidence>
<feature type="transmembrane region" description="Helical" evidence="7">
    <location>
        <begin position="795"/>
        <end position="816"/>
    </location>
</feature>
<sequence length="956" mass="103750">MAKGHERTRSATLNATKSQEQGSNGKANGTTTPSPKSNGKRKTATTPASPTTTFKKSKVLPNESPKEKKQWIINAFAMQSPCHLNPGLHNHPDNRGFKYNDVKCWIALAQKLEAAKFHAIFFADVLGGYDVYKGPANLEPTIPAGAQFPINDPLYSVAALSAATTTIGFGITASTTYDPPYSLARRFSTVDHLSNGRVAWNIVTSYLDSAARNFSLSTQVEHDERYNIAHEYLHVTYKLWEGSWRDDAVNPPNTSSKGEAAIENGNTKGAYANPAAVRQINHVGKYFSVPGPHLCEPSPQRTPFLFQAGTSTKGKEFAATHAEAIFLNGHTPELVAPSVSSIRSTAAALGRNASDIKIVAGVLVIVAATDSLAQEKFADLVKYGDEEGALALFGGWSGYDLSKYSDDEDFRFLDDAPPAVRSMVTHWAAAHPQGGQVWNKKTIAEYLVLGGNGAKIIGGPKTVADELERWVDVAGVDGFNEDIETETRGALSDEDVAGVVSRREIKVKWYRGSYYNATILGICNFLAPGIWGAMNSLGAGGEEKPYLVNGANALTFCLMVVSCFFSSVIVKKIGIKWALVFGTTGYAPYAAGLYTNNRFGTEWFVLLGAALCGISAGVFWMAEAAIALSYPEPYNQGRFLGFWLSFRIGGQVVGGAINLGLNAANNKAGKVSYNVYLTFIALQCLSPFVALLLTPPSKVERKDGVRVNMSITDGNRRELVQTTKLFFSRKFLLIVPLIGQAVYTEAVMFTFASLWFSVRARALGSFLSGIAAMLGGNLLGIFLDRNKIALKSRARVSFVGILTLQGAWWIWATILVTDFRKSKPTYDWVDPGFGKAFALFLFWVAGFQINYLYLYFVVGNLADTQAEVIRISGLLRGTESAWQAVSYGLNSVEVIASVGGVYLNFALWALAIVPGWLVIKDIGTEVGDRKVERESAGLATTSGAEQDLKGLEERED</sequence>
<dbReference type="PANTHER" id="PTHR30011">
    <property type="entry name" value="ALKANESULFONATE MONOOXYGENASE-RELATED"/>
    <property type="match status" value="1"/>
</dbReference>
<evidence type="ECO:0000256" key="5">
    <source>
        <dbReference type="ARBA" id="ARBA00033748"/>
    </source>
</evidence>
<keyword evidence="10" id="KW-1185">Reference proteome</keyword>
<feature type="transmembrane region" description="Helical" evidence="7">
    <location>
        <begin position="640"/>
        <end position="661"/>
    </location>
</feature>
<dbReference type="Proteomes" id="UP000298493">
    <property type="component" value="Unassembled WGS sequence"/>
</dbReference>
<dbReference type="Pfam" id="PF05978">
    <property type="entry name" value="UNC-93"/>
    <property type="match status" value="1"/>
</dbReference>
<dbReference type="NCBIfam" id="TIGR03860">
    <property type="entry name" value="FMN_nitrolo"/>
    <property type="match status" value="1"/>
</dbReference>
<feature type="domain" description="Luciferase-like" evidence="8">
    <location>
        <begin position="102"/>
        <end position="472"/>
    </location>
</feature>
<dbReference type="InterPro" id="IPR010291">
    <property type="entry name" value="Ion_channel_UNC-93"/>
</dbReference>
<organism evidence="9 10">
    <name type="scientific">Venturia nashicola</name>
    <dbReference type="NCBI Taxonomy" id="86259"/>
    <lineage>
        <taxon>Eukaryota</taxon>
        <taxon>Fungi</taxon>
        <taxon>Dikarya</taxon>
        <taxon>Ascomycota</taxon>
        <taxon>Pezizomycotina</taxon>
        <taxon>Dothideomycetes</taxon>
        <taxon>Pleosporomycetidae</taxon>
        <taxon>Venturiales</taxon>
        <taxon>Venturiaceae</taxon>
        <taxon>Venturia</taxon>
    </lineage>
</organism>
<dbReference type="InterPro" id="IPR036259">
    <property type="entry name" value="MFS_trans_sf"/>
</dbReference>
<dbReference type="SUPFAM" id="SSF51679">
    <property type="entry name" value="Bacterial luciferase-like"/>
    <property type="match status" value="1"/>
</dbReference>
<proteinExistence type="inferred from homology"/>
<dbReference type="AlphaFoldDB" id="A0A4Z1P9U9"/>
<evidence type="ECO:0000256" key="3">
    <source>
        <dbReference type="ARBA" id="ARBA00022989"/>
    </source>
</evidence>
<dbReference type="GO" id="GO:0016020">
    <property type="term" value="C:membrane"/>
    <property type="evidence" value="ECO:0007669"/>
    <property type="project" value="UniProtKB-SubCell"/>
</dbReference>
<evidence type="ECO:0000259" key="8">
    <source>
        <dbReference type="Pfam" id="PF00296"/>
    </source>
</evidence>
<dbReference type="Gene3D" id="3.20.20.30">
    <property type="entry name" value="Luciferase-like domain"/>
    <property type="match status" value="1"/>
</dbReference>
<dbReference type="Pfam" id="PF00296">
    <property type="entry name" value="Bac_luciferase"/>
    <property type="match status" value="1"/>
</dbReference>
<keyword evidence="3 7" id="KW-1133">Transmembrane helix</keyword>
<dbReference type="GO" id="GO:0016705">
    <property type="term" value="F:oxidoreductase activity, acting on paired donors, with incorporation or reduction of molecular oxygen"/>
    <property type="evidence" value="ECO:0007669"/>
    <property type="project" value="InterPro"/>
</dbReference>
<feature type="region of interest" description="Disordered" evidence="6">
    <location>
        <begin position="1"/>
        <end position="64"/>
    </location>
</feature>
<feature type="transmembrane region" description="Helical" evidence="7">
    <location>
        <begin position="603"/>
        <end position="628"/>
    </location>
</feature>
<feature type="transmembrane region" description="Helical" evidence="7">
    <location>
        <begin position="836"/>
        <end position="856"/>
    </location>
</feature>
<dbReference type="InterPro" id="IPR011251">
    <property type="entry name" value="Luciferase-like_dom"/>
</dbReference>
<feature type="transmembrane region" description="Helical" evidence="7">
    <location>
        <begin position="577"/>
        <end position="597"/>
    </location>
</feature>
<dbReference type="SUPFAM" id="SSF103473">
    <property type="entry name" value="MFS general substrate transporter"/>
    <property type="match status" value="1"/>
</dbReference>
<dbReference type="InterPro" id="IPR051260">
    <property type="entry name" value="Diverse_substr_monoxygenases"/>
</dbReference>
<feature type="transmembrane region" description="Helical" evidence="7">
    <location>
        <begin position="731"/>
        <end position="756"/>
    </location>
</feature>
<dbReference type="PANTHER" id="PTHR30011:SF41">
    <property type="entry name" value="XENOBIOTIC COMPOUND MONOOXYGENASE, DSZA FAMILY (AFU_ORTHOLOGUE AFUA_3G15040)"/>
    <property type="match status" value="1"/>
</dbReference>
<accession>A0A4Z1P9U9</accession>
<evidence type="ECO:0000256" key="2">
    <source>
        <dbReference type="ARBA" id="ARBA00022692"/>
    </source>
</evidence>
<feature type="compositionally biased region" description="Low complexity" evidence="6">
    <location>
        <begin position="44"/>
        <end position="54"/>
    </location>
</feature>
<feature type="compositionally biased region" description="Polar residues" evidence="6">
    <location>
        <begin position="10"/>
        <end position="37"/>
    </location>
</feature>
<feature type="transmembrane region" description="Helical" evidence="7">
    <location>
        <begin position="513"/>
        <end position="534"/>
    </location>
</feature>
<comment type="subcellular location">
    <subcellularLocation>
        <location evidence="1">Membrane</location>
        <topology evidence="1">Multi-pass membrane protein</topology>
    </subcellularLocation>
</comment>
<evidence type="ECO:0000256" key="6">
    <source>
        <dbReference type="SAM" id="MobiDB-lite"/>
    </source>
</evidence>
<keyword evidence="2 7" id="KW-0812">Transmembrane</keyword>
<feature type="transmembrane region" description="Helical" evidence="7">
    <location>
        <begin position="762"/>
        <end position="783"/>
    </location>
</feature>
<feature type="compositionally biased region" description="Basic and acidic residues" evidence="6">
    <location>
        <begin position="946"/>
        <end position="956"/>
    </location>
</feature>
<reference evidence="9 10" key="1">
    <citation type="submission" date="2019-04" db="EMBL/GenBank/DDBJ databases">
        <title>High contiguity whole genome sequence and gene annotation resource for two Venturia nashicola isolates.</title>
        <authorList>
            <person name="Prokchorchik M."/>
            <person name="Won K."/>
            <person name="Lee Y."/>
            <person name="Choi E.D."/>
            <person name="Segonzac C."/>
            <person name="Sohn K.H."/>
        </authorList>
    </citation>
    <scope>NUCLEOTIDE SEQUENCE [LARGE SCALE GENOMIC DNA]</scope>
    <source>
        <strain evidence="9 10">PRI2</strain>
    </source>
</reference>
<evidence type="ECO:0000313" key="10">
    <source>
        <dbReference type="Proteomes" id="UP000298493"/>
    </source>
</evidence>
<comment type="caution">
    <text evidence="9">The sequence shown here is derived from an EMBL/GenBank/DDBJ whole genome shotgun (WGS) entry which is preliminary data.</text>
</comment>
<feature type="transmembrane region" description="Helical" evidence="7">
    <location>
        <begin position="901"/>
        <end position="919"/>
    </location>
</feature>
<comment type="similarity">
    <text evidence="5">Belongs to the NtaA/SnaA/DszA monooxygenase family.</text>
</comment>
<dbReference type="InterPro" id="IPR036661">
    <property type="entry name" value="Luciferase-like_sf"/>
</dbReference>
<evidence type="ECO:0000256" key="4">
    <source>
        <dbReference type="ARBA" id="ARBA00023136"/>
    </source>
</evidence>
<evidence type="ECO:0000256" key="1">
    <source>
        <dbReference type="ARBA" id="ARBA00004141"/>
    </source>
</evidence>
<gene>
    <name evidence="9" type="ORF">E6O75_ATG03826</name>
</gene>
<dbReference type="InterPro" id="IPR016215">
    <property type="entry name" value="NTA_MOA"/>
</dbReference>
<dbReference type="GO" id="GO:0004497">
    <property type="term" value="F:monooxygenase activity"/>
    <property type="evidence" value="ECO:0007669"/>
    <property type="project" value="InterPro"/>
</dbReference>
<feature type="region of interest" description="Disordered" evidence="6">
    <location>
        <begin position="933"/>
        <end position="956"/>
    </location>
</feature>
<evidence type="ECO:0000256" key="7">
    <source>
        <dbReference type="SAM" id="Phobius"/>
    </source>
</evidence>